<evidence type="ECO:0000256" key="1">
    <source>
        <dbReference type="ARBA" id="ARBA00022729"/>
    </source>
</evidence>
<dbReference type="CDD" id="cd00063">
    <property type="entry name" value="FN3"/>
    <property type="match status" value="1"/>
</dbReference>
<dbReference type="Pfam" id="PF20009">
    <property type="entry name" value="GEVED"/>
    <property type="match status" value="1"/>
</dbReference>
<organism evidence="3 4">
    <name type="scientific">Flavobacterium beibuense</name>
    <dbReference type="NCBI Taxonomy" id="657326"/>
    <lineage>
        <taxon>Bacteria</taxon>
        <taxon>Pseudomonadati</taxon>
        <taxon>Bacteroidota</taxon>
        <taxon>Flavobacteriia</taxon>
        <taxon>Flavobacteriales</taxon>
        <taxon>Flavobacteriaceae</taxon>
        <taxon>Flavobacterium</taxon>
    </lineage>
</organism>
<reference evidence="3 4" key="1">
    <citation type="submission" date="2014-12" db="EMBL/GenBank/DDBJ databases">
        <title>Genome sequence of Flavobacterium beibuense RSKm HC5.</title>
        <authorList>
            <person name="Kim J.F."/>
            <person name="Song J.Y."/>
            <person name="Kwak M.-J."/>
            <person name="Lee S.-W."/>
        </authorList>
    </citation>
    <scope>NUCLEOTIDE SEQUENCE [LARGE SCALE GENOMIC DNA]</scope>
    <source>
        <strain evidence="3 4">RSKm HC5</strain>
    </source>
</reference>
<dbReference type="Pfam" id="PF19081">
    <property type="entry name" value="Ig_7"/>
    <property type="match status" value="2"/>
</dbReference>
<dbReference type="OrthoDB" id="1447704at2"/>
<gene>
    <name evidence="3" type="ORF">NU09_1003</name>
</gene>
<accession>A0A444WEW5</accession>
<dbReference type="InterPro" id="IPR036116">
    <property type="entry name" value="FN3_sf"/>
</dbReference>
<dbReference type="Gene3D" id="2.60.40.10">
    <property type="entry name" value="Immunoglobulins"/>
    <property type="match status" value="2"/>
</dbReference>
<dbReference type="NCBIfam" id="NF038128">
    <property type="entry name" value="choice_anch_J"/>
    <property type="match status" value="1"/>
</dbReference>
<proteinExistence type="predicted"/>
<evidence type="ECO:0000313" key="3">
    <source>
        <dbReference type="EMBL" id="RYJ44393.1"/>
    </source>
</evidence>
<dbReference type="InterPro" id="IPR026444">
    <property type="entry name" value="Secre_tail"/>
</dbReference>
<dbReference type="InterPro" id="IPR044023">
    <property type="entry name" value="Ig_7"/>
</dbReference>
<dbReference type="SMART" id="SM00060">
    <property type="entry name" value="FN3"/>
    <property type="match status" value="2"/>
</dbReference>
<dbReference type="PROSITE" id="PS50853">
    <property type="entry name" value="FN3"/>
    <property type="match status" value="1"/>
</dbReference>
<keyword evidence="1" id="KW-0732">Signal</keyword>
<dbReference type="Proteomes" id="UP000289775">
    <property type="component" value="Unassembled WGS sequence"/>
</dbReference>
<dbReference type="Gene3D" id="2.60.120.200">
    <property type="match status" value="1"/>
</dbReference>
<keyword evidence="4" id="KW-1185">Reference proteome</keyword>
<dbReference type="InterPro" id="IPR003961">
    <property type="entry name" value="FN3_dom"/>
</dbReference>
<dbReference type="NCBIfam" id="TIGR04183">
    <property type="entry name" value="Por_Secre_tail"/>
    <property type="match status" value="1"/>
</dbReference>
<comment type="caution">
    <text evidence="3">The sequence shown here is derived from an EMBL/GenBank/DDBJ whole genome shotgun (WGS) entry which is preliminary data.</text>
</comment>
<dbReference type="SUPFAM" id="SSF49265">
    <property type="entry name" value="Fibronectin type III"/>
    <property type="match status" value="2"/>
</dbReference>
<dbReference type="Pfam" id="PF00041">
    <property type="entry name" value="fn3"/>
    <property type="match status" value="1"/>
</dbReference>
<name>A0A444WEW5_9FLAO</name>
<dbReference type="InterPro" id="IPR013783">
    <property type="entry name" value="Ig-like_fold"/>
</dbReference>
<protein>
    <submittedName>
        <fullName evidence="3">Gliding motility-associated C-terminal domain-containing protein</fullName>
    </submittedName>
</protein>
<sequence>MEKTTQTSFVKGGMKVLHYLILSILFLTMGNDAFAQGYVTLGTQGSQSGNTGQSPVSGYYNSRRIQIVYSASELLAGGAAAGNIEKLAWDVSAVYWSGGGLPNYTIKMTHITTADIPTADYVEPLTTVKTAFSYIPALGFNDITFDTPFNWNGTDNILVDICFNTAPYLSGGVHGQCWNYTGVANNFRSRQADGSDLCGNATSNNNSSSKPRVRFFMQLQPPCSGTPEGGAVSGDLVRSACSGATPSVITVTGASPLAVSGISYQWQQSINAGTDWTDVTGGTGATTASYTPAAFAGASIQYRLKVTCANGAAMDYSDAVTFNPVIAPDTQATALILGNIGNTAAALSWTNGNGGRRMVVVSNVAIVDPIDGIGIAAYTASSTYAGGQQIVFDGTGSSVTVTGLTCGTSYFVKVYEYNRCGSGPYDTYINVTAGTNALTITAPASAGALPITNNFTGYTGANLGVVFPGWFEAAISSTTNVEPTSANPSGVSSDWINSNALGVPTAKFNLYLGNANAWIISPKITLTANSRLKFKAAITDFASSSADPSRMQGTDDKVKVMVSVDCGATWTPLYTFEAANTTTLTNVLTDYTLMLGAYTGQTIQIGFQATDGPLDQSPDYDFHIADILIEELPACDVPVLAAPSDILKDGVTVSWTAPTVGVPTGYEYAVITSDTAPASGDSTTETSVDVTGLLPSTTYYVYVRTQCTDVYSDWALVQTFTTLCDYPDILTTDGGSVCGQGEAELNATTEDGGILAWYDAQTGGNLLGEGAMFTTPLITETTDFYVSSGVPTPDTNVTIGNGGSTSSSGGNSPYYHGWGGVKTQYILKASELNAAGLYAGPINSVAFTITSLGTSTFNNFAVSMGATTQNAATTTHIDGLTPVYSNAAQPLTVGVNTYTFTTPFMWDGSSNIVVQVCYSNVNFGGSSSSVQYDNVGFVSTTYTYADNQSAADICAAVTGGVNGSGNTTTVNNRAKMILNGTAICSSPRVAVTATVTEAPAIAAVASMEAICEGGSTDLSVTSDNLDYEYVWMPGDLSGAMQTVSPVETTTYMVTATDPNTGCVAVQEVTVVVNPLPSAVTIMPASSDVCQNSVVALMASGGSTIITQPYCSPTVGEDGASGDYLNNFTFANIVNNASGDAASDYTYYSALTANVSGGQSYTISLQAGNPTWTEYFRVWIDYNQDGVFGADESVYNSVTGGNSSVVFTGTVTIPATAYNGVTRMRVFCSYNVLSDVADSCFFDGYGEYEDYNVNITGAANPVDYVWSPQGGLYTDAAATMPYTGQPAGTVYYYATADASYTATVTSEFGCSVSASTDLTIVVTPAPTADATQTFCAGATVADLVADGEMVKWYYSSTGGSPLADTVMLNDGTTYYASQTVNGCESVARVMVATVVNTTPAPVMEEYVQVICNSGTVADLMATGTDIQWYTDFAGGEPLDPAAELEPGIALYFASQTVDGCESLMRAPVAVFVNVVDTPMADAEQTFCGSATVADLMADDEVMWYADEMGGEPLAAETALEDGLTYYASMMYEGCESAVRAAVMVTITTVTEIEGESMQEIAVDAGVDAVIEDIEITVADGATVAWYATMEDAMNGTNQLAPGAVLVSGNTYYAVQYIGDCSSAPFGVEVSVTLDARDFESANFAYWPNPVKDVLNVSYSSAITSATVYNMLGQPVISQQINALEGTVNMANLSDGTYIVVVATETATKTIRVVKKQ</sequence>
<evidence type="ECO:0000259" key="2">
    <source>
        <dbReference type="PROSITE" id="PS50853"/>
    </source>
</evidence>
<dbReference type="EMBL" id="JUIW01000003">
    <property type="protein sequence ID" value="RYJ44393.1"/>
    <property type="molecule type" value="Genomic_DNA"/>
</dbReference>
<evidence type="ECO:0000313" key="4">
    <source>
        <dbReference type="Proteomes" id="UP000289775"/>
    </source>
</evidence>
<dbReference type="InterPro" id="IPR045474">
    <property type="entry name" value="GEVED"/>
</dbReference>
<feature type="domain" description="Fibronectin type-III" evidence="2">
    <location>
        <begin position="637"/>
        <end position="725"/>
    </location>
</feature>
<dbReference type="Pfam" id="PF18962">
    <property type="entry name" value="Por_Secre_tail"/>
    <property type="match status" value="1"/>
</dbReference>
<dbReference type="RefSeq" id="WP_129750158.1">
    <property type="nucleotide sequence ID" value="NZ_JUIW01000003.1"/>
</dbReference>